<gene>
    <name evidence="8" type="ORF">GCM10009422_03950</name>
</gene>
<feature type="active site" evidence="7">
    <location>
        <position position="61"/>
    </location>
</feature>
<evidence type="ECO:0000256" key="1">
    <source>
        <dbReference type="ARBA" id="ARBA00011975"/>
    </source>
</evidence>
<organism evidence="8 9">
    <name type="scientific">Brevundimonas kwangchunensis</name>
    <dbReference type="NCBI Taxonomy" id="322163"/>
    <lineage>
        <taxon>Bacteria</taxon>
        <taxon>Pseudomonadati</taxon>
        <taxon>Pseudomonadota</taxon>
        <taxon>Alphaproteobacteria</taxon>
        <taxon>Caulobacterales</taxon>
        <taxon>Caulobacteraceae</taxon>
        <taxon>Brevundimonas</taxon>
    </lineage>
</organism>
<reference evidence="8 9" key="1">
    <citation type="journal article" date="2019" name="Int. J. Syst. Evol. Microbiol.">
        <title>The Global Catalogue of Microorganisms (GCM) 10K type strain sequencing project: providing services to taxonomists for standard genome sequencing and annotation.</title>
        <authorList>
            <consortium name="The Broad Institute Genomics Platform"/>
            <consortium name="The Broad Institute Genome Sequencing Center for Infectious Disease"/>
            <person name="Wu L."/>
            <person name="Ma J."/>
        </authorList>
    </citation>
    <scope>NUCLEOTIDE SEQUENCE [LARGE SCALE GENOMIC DNA]</scope>
    <source>
        <strain evidence="8 9">JCM 12928</strain>
    </source>
</reference>
<accession>A0ABN1GJ71</accession>
<comment type="similarity">
    <text evidence="7">Belongs to the class I-like SAM-binding methyltransferase superfamily. C5-methyltransferase family.</text>
</comment>
<evidence type="ECO:0000256" key="2">
    <source>
        <dbReference type="ARBA" id="ARBA00022603"/>
    </source>
</evidence>
<dbReference type="Gene3D" id="3.90.120.10">
    <property type="entry name" value="DNA Methylase, subunit A, domain 2"/>
    <property type="match status" value="1"/>
</dbReference>
<dbReference type="GO" id="GO:0008168">
    <property type="term" value="F:methyltransferase activity"/>
    <property type="evidence" value="ECO:0007669"/>
    <property type="project" value="UniProtKB-KW"/>
</dbReference>
<dbReference type="PANTHER" id="PTHR46098">
    <property type="entry name" value="TRNA (CYTOSINE(38)-C(5))-METHYLTRANSFERASE"/>
    <property type="match status" value="1"/>
</dbReference>
<keyword evidence="3 7" id="KW-0808">Transferase</keyword>
<dbReference type="Proteomes" id="UP001501352">
    <property type="component" value="Unassembled WGS sequence"/>
</dbReference>
<evidence type="ECO:0000256" key="7">
    <source>
        <dbReference type="PROSITE-ProRule" id="PRU01016"/>
    </source>
</evidence>
<dbReference type="SUPFAM" id="SSF53335">
    <property type="entry name" value="S-adenosyl-L-methionine-dependent methyltransferases"/>
    <property type="match status" value="1"/>
</dbReference>
<evidence type="ECO:0000256" key="6">
    <source>
        <dbReference type="ARBA" id="ARBA00047422"/>
    </source>
</evidence>
<evidence type="ECO:0000313" key="9">
    <source>
        <dbReference type="Proteomes" id="UP001501352"/>
    </source>
</evidence>
<dbReference type="PANTHER" id="PTHR46098:SF1">
    <property type="entry name" value="TRNA (CYTOSINE(38)-C(5))-METHYLTRANSFERASE"/>
    <property type="match status" value="1"/>
</dbReference>
<evidence type="ECO:0000256" key="3">
    <source>
        <dbReference type="ARBA" id="ARBA00022679"/>
    </source>
</evidence>
<dbReference type="Gene3D" id="3.40.50.150">
    <property type="entry name" value="Vaccinia Virus protein VP39"/>
    <property type="match status" value="1"/>
</dbReference>
<evidence type="ECO:0000313" key="8">
    <source>
        <dbReference type="EMBL" id="GAA0612226.1"/>
    </source>
</evidence>
<evidence type="ECO:0000256" key="4">
    <source>
        <dbReference type="ARBA" id="ARBA00022691"/>
    </source>
</evidence>
<dbReference type="InterPro" id="IPR029063">
    <property type="entry name" value="SAM-dependent_MTases_sf"/>
</dbReference>
<comment type="catalytic activity">
    <reaction evidence="6">
        <text>a 2'-deoxycytidine in DNA + S-adenosyl-L-methionine = a 5-methyl-2'-deoxycytidine in DNA + S-adenosyl-L-homocysteine + H(+)</text>
        <dbReference type="Rhea" id="RHEA:13681"/>
        <dbReference type="Rhea" id="RHEA-COMP:11369"/>
        <dbReference type="Rhea" id="RHEA-COMP:11370"/>
        <dbReference type="ChEBI" id="CHEBI:15378"/>
        <dbReference type="ChEBI" id="CHEBI:57856"/>
        <dbReference type="ChEBI" id="CHEBI:59789"/>
        <dbReference type="ChEBI" id="CHEBI:85452"/>
        <dbReference type="ChEBI" id="CHEBI:85454"/>
        <dbReference type="EC" id="2.1.1.37"/>
    </reaction>
</comment>
<proteinExistence type="inferred from homology"/>
<dbReference type="PROSITE" id="PS51679">
    <property type="entry name" value="SAM_MT_C5"/>
    <property type="match status" value="1"/>
</dbReference>
<dbReference type="EMBL" id="BAAAGA010000001">
    <property type="protein sequence ID" value="GAA0612226.1"/>
    <property type="molecule type" value="Genomic_DNA"/>
</dbReference>
<sequence>MLRAGLGETWRCTLANDFDPAKAAAYRENWGGDELVVGDICALDAKDLPGQADLMWGSFPCQDLSLAGAGKGLGGERSGTFHAFWDLSRALIAQGRGPRIVAIENVCGALTSRDGRDFEILCRTWADAGYAFGALVINADRFLPQSRPRLFVIGVRGDLDLPQGLLSAEPVEPFHPIALRRAVERLPADLRGRMHWWRLPTPAQPSLSLEAATEPDGPALRWHSPAQTARLLELMSPLNRAKVDKAVAAGGRHVGALFRRTRVEGGRKVQRAEVRFDRAGCLRTPGGGSSRQTLVIVEGGRVRSRLMTARETARLMGLPDSYRLPASYSAACRLTGDGVAVPVVEHLARHLFEPLLGMDGAARRAA</sequence>
<dbReference type="GO" id="GO:0032259">
    <property type="term" value="P:methylation"/>
    <property type="evidence" value="ECO:0007669"/>
    <property type="project" value="UniProtKB-KW"/>
</dbReference>
<dbReference type="EC" id="2.1.1.37" evidence="1"/>
<dbReference type="InterPro" id="IPR001525">
    <property type="entry name" value="C5_MeTfrase"/>
</dbReference>
<name>A0ABN1GJ71_9CAUL</name>
<dbReference type="InterPro" id="IPR050750">
    <property type="entry name" value="C5-MTase"/>
</dbReference>
<keyword evidence="9" id="KW-1185">Reference proteome</keyword>
<keyword evidence="2 7" id="KW-0489">Methyltransferase</keyword>
<dbReference type="Pfam" id="PF00145">
    <property type="entry name" value="DNA_methylase"/>
    <property type="match status" value="2"/>
</dbReference>
<keyword evidence="5" id="KW-0680">Restriction system</keyword>
<evidence type="ECO:0000256" key="5">
    <source>
        <dbReference type="ARBA" id="ARBA00022747"/>
    </source>
</evidence>
<keyword evidence="4 7" id="KW-0949">S-adenosyl-L-methionine</keyword>
<protein>
    <recommendedName>
        <fullName evidence="1">DNA (cytosine-5-)-methyltransferase</fullName>
        <ecNumber evidence="1">2.1.1.37</ecNumber>
    </recommendedName>
</protein>
<comment type="caution">
    <text evidence="8">The sequence shown here is derived from an EMBL/GenBank/DDBJ whole genome shotgun (WGS) entry which is preliminary data.</text>
</comment>